<accession>A0A6P1Y1N8</accession>
<dbReference type="Proteomes" id="UP000464374">
    <property type="component" value="Chromosome"/>
</dbReference>
<dbReference type="AlphaFoldDB" id="A0A6P1Y1N8"/>
<sequence>MKNLMKNGIIEREQLDGISPYVQYRFREQGKSVVSILCSICFMLNLQVGNKDSLTIRVFIGKIRRAIYKTA</sequence>
<protein>
    <submittedName>
        <fullName evidence="2">Winged helix-turn-helix transcriptional regulator</fullName>
    </submittedName>
</protein>
<dbReference type="InterPro" id="IPR002577">
    <property type="entry name" value="HTH_HxlR"/>
</dbReference>
<dbReference type="KEGG" id="trz:GWP43_08480"/>
<evidence type="ECO:0000313" key="2">
    <source>
        <dbReference type="EMBL" id="QHX43475.1"/>
    </source>
</evidence>
<organism evidence="2 3">
    <name type="scientific">Treponema vincentii</name>
    <dbReference type="NCBI Taxonomy" id="69710"/>
    <lineage>
        <taxon>Bacteria</taxon>
        <taxon>Pseudomonadati</taxon>
        <taxon>Spirochaetota</taxon>
        <taxon>Spirochaetia</taxon>
        <taxon>Spirochaetales</taxon>
        <taxon>Treponemataceae</taxon>
        <taxon>Treponema</taxon>
    </lineage>
</organism>
<dbReference type="EMBL" id="CP048020">
    <property type="protein sequence ID" value="QHX43475.1"/>
    <property type="molecule type" value="Genomic_DNA"/>
</dbReference>
<feature type="domain" description="HTH hxlR-type" evidence="1">
    <location>
        <begin position="2"/>
        <end position="42"/>
    </location>
</feature>
<evidence type="ECO:0000259" key="1">
    <source>
        <dbReference type="Pfam" id="PF01638"/>
    </source>
</evidence>
<reference evidence="2 3" key="1">
    <citation type="submission" date="2020-01" db="EMBL/GenBank/DDBJ databases">
        <title>Complete genome sequence of a human oral phylogroup 1 Treponema sp. strain ATCC 700766, originally isolated from periodontitis dental plaque.</title>
        <authorList>
            <person name="Chan Y."/>
            <person name="Huo Y.-B."/>
            <person name="Yu X.-L."/>
            <person name="Zeng H."/>
            <person name="Leung W.-K."/>
            <person name="Watt R.M."/>
        </authorList>
    </citation>
    <scope>NUCLEOTIDE SEQUENCE [LARGE SCALE GENOMIC DNA]</scope>
    <source>
        <strain evidence="2 3">OMZ 804</strain>
    </source>
</reference>
<dbReference type="Pfam" id="PF01638">
    <property type="entry name" value="HxlR"/>
    <property type="match status" value="1"/>
</dbReference>
<evidence type="ECO:0000313" key="3">
    <source>
        <dbReference type="Proteomes" id="UP000464374"/>
    </source>
</evidence>
<gene>
    <name evidence="2" type="ORF">GWP43_08480</name>
</gene>
<proteinExistence type="predicted"/>
<name>A0A6P1Y1N8_9SPIR</name>